<dbReference type="KEGG" id="nnu:109114534"/>
<name>A0A1U8Q4E5_NELNU</name>
<dbReference type="InterPro" id="IPR042269">
    <property type="entry name" value="Ser_carbopepase_S28_SKS"/>
</dbReference>
<dbReference type="InterPro" id="IPR029058">
    <property type="entry name" value="AB_hydrolase_fold"/>
</dbReference>
<dbReference type="GeneID" id="109114534"/>
<dbReference type="RefSeq" id="XP_019052915.1">
    <property type="nucleotide sequence ID" value="XM_019197370.1"/>
</dbReference>
<evidence type="ECO:0000256" key="3">
    <source>
        <dbReference type="ARBA" id="ARBA00022729"/>
    </source>
</evidence>
<sequence>MPRLGVIRDTTEVLRGRVAQSSIPSDFKTYFYTQTLDHFNYRPESYTTFQQRYAINSKYWGGGMSGAPIFVYLGEETSMDTDLSAIGFLTDHAPQFNALIVYIEHRYYGQSVPFGEVENASSLGYLSSSQALADYAEIILEIKKNLSANGCPVIVIGCSYGGMLASWFRLKYPHIALGALASSAPILYFDDITPQDGYLSVVSRDFRETSESCYSSILQSWAEIDKVASQPQGLSVLSKRFNTCVPLNNSAELKSYLTFSIYAVAAQYDYPPGSVALICRGFDETPKGTDVLGKIIAGVSAYKGNLRCLNVPSAIGPAGNVNLNQNTAWSWQTCTEMVMPIGGGINATLFPHAQHFDLNAGIEYCKSFYGVSPRPHWITTHFGGHDIKRVLKRFGSNIIFSNGLRDPYSIAGVLGNLSDSLVALTTKNGAHCLDLLPESREPNDPDWLTAQRSSEARIIAQWIAQYKADQAANC</sequence>
<organism evidence="6 7">
    <name type="scientific">Nelumbo nucifera</name>
    <name type="common">Sacred lotus</name>
    <dbReference type="NCBI Taxonomy" id="4432"/>
    <lineage>
        <taxon>Eukaryota</taxon>
        <taxon>Viridiplantae</taxon>
        <taxon>Streptophyta</taxon>
        <taxon>Embryophyta</taxon>
        <taxon>Tracheophyta</taxon>
        <taxon>Spermatophyta</taxon>
        <taxon>Magnoliopsida</taxon>
        <taxon>Proteales</taxon>
        <taxon>Nelumbonaceae</taxon>
        <taxon>Nelumbo</taxon>
    </lineage>
</organism>
<dbReference type="Proteomes" id="UP000189703">
    <property type="component" value="Unplaced"/>
</dbReference>
<keyword evidence="3" id="KW-0732">Signal</keyword>
<keyword evidence="2" id="KW-0645">Protease</keyword>
<keyword evidence="5" id="KW-0325">Glycoprotein</keyword>
<dbReference type="AlphaFoldDB" id="A0A1U8Q4E5"/>
<dbReference type="PANTHER" id="PTHR11010:SF96">
    <property type="entry name" value="LYSOSOMAL PRO-X CARBOXYPEPTIDASE-LIKE ISOFORM X1"/>
    <property type="match status" value="1"/>
</dbReference>
<evidence type="ECO:0000313" key="7">
    <source>
        <dbReference type="RefSeq" id="XP_019052915.1"/>
    </source>
</evidence>
<dbReference type="Gene3D" id="1.20.120.980">
    <property type="entry name" value="Serine carboxypeptidase S28, SKS domain"/>
    <property type="match status" value="1"/>
</dbReference>
<evidence type="ECO:0000313" key="6">
    <source>
        <dbReference type="Proteomes" id="UP000189703"/>
    </source>
</evidence>
<dbReference type="PANTHER" id="PTHR11010">
    <property type="entry name" value="PROTEASE S28 PRO-X CARBOXYPEPTIDASE-RELATED"/>
    <property type="match status" value="1"/>
</dbReference>
<dbReference type="GO" id="GO:0070008">
    <property type="term" value="F:serine-type exopeptidase activity"/>
    <property type="evidence" value="ECO:0007669"/>
    <property type="project" value="InterPro"/>
</dbReference>
<dbReference type="Pfam" id="PF05577">
    <property type="entry name" value="Peptidase_S28"/>
    <property type="match status" value="1"/>
</dbReference>
<proteinExistence type="inferred from homology"/>
<reference evidence="7" key="1">
    <citation type="submission" date="2025-08" db="UniProtKB">
        <authorList>
            <consortium name="RefSeq"/>
        </authorList>
    </citation>
    <scope>IDENTIFICATION</scope>
</reference>
<keyword evidence="4" id="KW-0378">Hydrolase</keyword>
<gene>
    <name evidence="7" type="primary">LOC109114534</name>
</gene>
<protein>
    <submittedName>
        <fullName evidence="7">Lysosomal Pro-X carboxypeptidase-like</fullName>
    </submittedName>
</protein>
<accession>A0A1U8Q4E5</accession>
<keyword evidence="6" id="KW-1185">Reference proteome</keyword>
<evidence type="ECO:0000256" key="2">
    <source>
        <dbReference type="ARBA" id="ARBA00022670"/>
    </source>
</evidence>
<dbReference type="OMA" id="MESDPEW"/>
<evidence type="ECO:0000256" key="4">
    <source>
        <dbReference type="ARBA" id="ARBA00022801"/>
    </source>
</evidence>
<dbReference type="InterPro" id="IPR008758">
    <property type="entry name" value="Peptidase_S28"/>
</dbReference>
<comment type="similarity">
    <text evidence="1">Belongs to the peptidase S28 family.</text>
</comment>
<dbReference type="GO" id="GO:0008239">
    <property type="term" value="F:dipeptidyl-peptidase activity"/>
    <property type="evidence" value="ECO:0000318"/>
    <property type="project" value="GO_Central"/>
</dbReference>
<dbReference type="Gene3D" id="3.40.50.1820">
    <property type="entry name" value="alpha/beta hydrolase"/>
    <property type="match status" value="1"/>
</dbReference>
<dbReference type="SUPFAM" id="SSF53474">
    <property type="entry name" value="alpha/beta-Hydrolases"/>
    <property type="match status" value="1"/>
</dbReference>
<evidence type="ECO:0000256" key="1">
    <source>
        <dbReference type="ARBA" id="ARBA00011079"/>
    </source>
</evidence>
<evidence type="ECO:0000256" key="5">
    <source>
        <dbReference type="ARBA" id="ARBA00023180"/>
    </source>
</evidence>
<dbReference type="GO" id="GO:0006508">
    <property type="term" value="P:proteolysis"/>
    <property type="evidence" value="ECO:0007669"/>
    <property type="project" value="UniProtKB-KW"/>
</dbReference>
<dbReference type="OrthoDB" id="2130629at2759"/>